<evidence type="ECO:0000256" key="3">
    <source>
        <dbReference type="ARBA" id="ARBA00022729"/>
    </source>
</evidence>
<dbReference type="AlphaFoldDB" id="A0A9N8K3T3"/>
<evidence type="ECO:0000256" key="2">
    <source>
        <dbReference type="ARBA" id="ARBA00013274"/>
    </source>
</evidence>
<dbReference type="SMART" id="SM00022">
    <property type="entry name" value="PLAc"/>
    <property type="match status" value="1"/>
</dbReference>
<evidence type="ECO:0000256" key="1">
    <source>
        <dbReference type="ARBA" id="ARBA00008780"/>
    </source>
</evidence>
<evidence type="ECO:0000256" key="4">
    <source>
        <dbReference type="ARBA" id="ARBA00022801"/>
    </source>
</evidence>
<comment type="similarity">
    <text evidence="1 9">Belongs to the lysophospholipase family.</text>
</comment>
<gene>
    <name evidence="11" type="ORF">AWRI4233_LOCUS7989</name>
</gene>
<dbReference type="InterPro" id="IPR016035">
    <property type="entry name" value="Acyl_Trfase/lysoPLipase"/>
</dbReference>
<dbReference type="Gene3D" id="3.40.1090.10">
    <property type="entry name" value="Cytosolic phospholipase A2 catalytic domain"/>
    <property type="match status" value="1"/>
</dbReference>
<evidence type="ECO:0000313" key="12">
    <source>
        <dbReference type="Proteomes" id="UP000714618"/>
    </source>
</evidence>
<comment type="caution">
    <text evidence="11">The sequence shown here is derived from an EMBL/GenBank/DDBJ whole genome shotgun (WGS) entry which is preliminary data.</text>
</comment>
<dbReference type="PROSITE" id="PS51210">
    <property type="entry name" value="PLA2C"/>
    <property type="match status" value="1"/>
</dbReference>
<evidence type="ECO:0000256" key="7">
    <source>
        <dbReference type="ARBA" id="ARBA00023180"/>
    </source>
</evidence>
<dbReference type="PANTHER" id="PTHR10728">
    <property type="entry name" value="CYTOSOLIC PHOSPHOLIPASE A2"/>
    <property type="match status" value="1"/>
</dbReference>
<feature type="domain" description="PLA2c" evidence="10">
    <location>
        <begin position="49"/>
        <end position="557"/>
    </location>
</feature>
<keyword evidence="6 8" id="KW-0443">Lipid metabolism</keyword>
<evidence type="ECO:0000259" key="10">
    <source>
        <dbReference type="PROSITE" id="PS51210"/>
    </source>
</evidence>
<dbReference type="EC" id="3.1.1.5" evidence="2 9"/>
<dbReference type="PANTHER" id="PTHR10728:SF33">
    <property type="entry name" value="LYSOPHOSPHOLIPASE 1-RELATED"/>
    <property type="match status" value="1"/>
</dbReference>
<dbReference type="SUPFAM" id="SSF52151">
    <property type="entry name" value="FabD/lysophospholipase-like"/>
    <property type="match status" value="1"/>
</dbReference>
<protein>
    <recommendedName>
        <fullName evidence="2 9">Lysophospholipase</fullName>
        <ecNumber evidence="2 9">3.1.1.5</ecNumber>
    </recommendedName>
</protein>
<evidence type="ECO:0000256" key="6">
    <source>
        <dbReference type="ARBA" id="ARBA00023098"/>
    </source>
</evidence>
<dbReference type="Pfam" id="PF01735">
    <property type="entry name" value="PLA2_B"/>
    <property type="match status" value="1"/>
</dbReference>
<comment type="catalytic activity">
    <reaction evidence="9">
        <text>a 1-acyl-sn-glycero-3-phosphocholine + H2O = sn-glycerol 3-phosphocholine + a fatty acid + H(+)</text>
        <dbReference type="Rhea" id="RHEA:15177"/>
        <dbReference type="ChEBI" id="CHEBI:15377"/>
        <dbReference type="ChEBI" id="CHEBI:15378"/>
        <dbReference type="ChEBI" id="CHEBI:16870"/>
        <dbReference type="ChEBI" id="CHEBI:28868"/>
        <dbReference type="ChEBI" id="CHEBI:58168"/>
        <dbReference type="EC" id="3.1.1.5"/>
    </reaction>
</comment>
<dbReference type="GO" id="GO:0005783">
    <property type="term" value="C:endoplasmic reticulum"/>
    <property type="evidence" value="ECO:0007669"/>
    <property type="project" value="TreeGrafter"/>
</dbReference>
<feature type="signal peptide" evidence="9">
    <location>
        <begin position="1"/>
        <end position="32"/>
    </location>
</feature>
<evidence type="ECO:0000313" key="11">
    <source>
        <dbReference type="EMBL" id="CAD0099165.1"/>
    </source>
</evidence>
<dbReference type="GO" id="GO:0004623">
    <property type="term" value="F:phospholipase A2 activity"/>
    <property type="evidence" value="ECO:0007669"/>
    <property type="project" value="TreeGrafter"/>
</dbReference>
<dbReference type="Proteomes" id="UP000714618">
    <property type="component" value="Unassembled WGS sequence"/>
</dbReference>
<feature type="chain" id="PRO_5040543814" description="Lysophospholipase" evidence="9">
    <location>
        <begin position="33"/>
        <end position="557"/>
    </location>
</feature>
<dbReference type="GO" id="GO:0005829">
    <property type="term" value="C:cytosol"/>
    <property type="evidence" value="ECO:0007669"/>
    <property type="project" value="TreeGrafter"/>
</dbReference>
<organism evidence="11 12">
    <name type="scientific">Aureobasidium mustum</name>
    <dbReference type="NCBI Taxonomy" id="2773714"/>
    <lineage>
        <taxon>Eukaryota</taxon>
        <taxon>Fungi</taxon>
        <taxon>Dikarya</taxon>
        <taxon>Ascomycota</taxon>
        <taxon>Pezizomycotina</taxon>
        <taxon>Dothideomycetes</taxon>
        <taxon>Dothideomycetidae</taxon>
        <taxon>Dothideales</taxon>
        <taxon>Saccotheciaceae</taxon>
        <taxon>Aureobasidium</taxon>
    </lineage>
</organism>
<keyword evidence="7" id="KW-0325">Glycoprotein</keyword>
<feature type="non-terminal residue" evidence="11">
    <location>
        <position position="557"/>
    </location>
</feature>
<dbReference type="GO" id="GO:0046475">
    <property type="term" value="P:glycerophospholipid catabolic process"/>
    <property type="evidence" value="ECO:0007669"/>
    <property type="project" value="TreeGrafter"/>
</dbReference>
<evidence type="ECO:0000256" key="8">
    <source>
        <dbReference type="PROSITE-ProRule" id="PRU00555"/>
    </source>
</evidence>
<sequence>SLSLHLIPSIVMAPYAALLQLSLLGLAGHASAAAIDTRSLTPYAPVSASCPSTPLVRTANSLGSGEAAYIAARKPQADSALAAWLQKTDSTFGTTNLPTVGLVLSGGGYRALLSGAGLIQGLDARDSDLSTSGLYQALTYETSLSGGAWFSTSWTGLNWPTVSYLRDNLWSQAFADSLLVPARLLSAVKDIVDKAKAGFQPTLIDVYGRLLSYQLLSTNSQDLSTDGDVTKTFSSVITSSNFTSHAVPFPIITARGVNNFDGECVALANGTQYEFTPYEFGSWDSNINAFTQTAYLGSKLTNGVPTVSGKCIKNYDNLGYVAGTSSALFNNIIGCGTVPAQNNTQSLVQTLEAIVLNAHSPVERDLYAPYPNPFYKYPASTLTNAQTEIELVDGGEGNSAMPFWPLIQPERNVDVIIAADNGADTSDDFPSGTAIVGAYEQAQAQGLTRMPFVPTLDVFQSAGLNKHAVFFGCDTPDTATVVYLPNNNYTYASNIQTVIIQTSEAQTAGIIANGNAIATQDGDAQWPVCLGCAIMKKTGAALPDACDACFDKYCYSQ</sequence>
<name>A0A9N8K3T3_9PEZI</name>
<evidence type="ECO:0000256" key="9">
    <source>
        <dbReference type="RuleBase" id="RU362103"/>
    </source>
</evidence>
<keyword evidence="12" id="KW-1185">Reference proteome</keyword>
<dbReference type="InterPro" id="IPR002642">
    <property type="entry name" value="LysoPLipase_cat_dom"/>
</dbReference>
<keyword evidence="5 8" id="KW-0442">Lipid degradation</keyword>
<dbReference type="EMBL" id="CAIJEO010000010">
    <property type="protein sequence ID" value="CAD0099165.1"/>
    <property type="molecule type" value="Genomic_DNA"/>
</dbReference>
<reference evidence="11" key="1">
    <citation type="submission" date="2020-06" db="EMBL/GenBank/DDBJ databases">
        <authorList>
            <person name="Onetto C."/>
        </authorList>
    </citation>
    <scope>NUCLEOTIDE SEQUENCE</scope>
</reference>
<dbReference type="GO" id="GO:0004622">
    <property type="term" value="F:phosphatidylcholine lysophospholipase activity"/>
    <property type="evidence" value="ECO:0007669"/>
    <property type="project" value="UniProtKB-EC"/>
</dbReference>
<dbReference type="OrthoDB" id="4084751at2759"/>
<evidence type="ECO:0000256" key="5">
    <source>
        <dbReference type="ARBA" id="ARBA00022963"/>
    </source>
</evidence>
<keyword evidence="3 9" id="KW-0732">Signal</keyword>
<keyword evidence="4 8" id="KW-0378">Hydrolase</keyword>
<proteinExistence type="inferred from homology"/>
<accession>A0A9N8K3T3</accession>